<comment type="subcellular location">
    <subcellularLocation>
        <location evidence="1">Cytoplasm</location>
        <location evidence="1">Cytosol</location>
    </subcellularLocation>
</comment>
<dbReference type="InterPro" id="IPR036584">
    <property type="entry name" value="FliS_sf"/>
</dbReference>
<keyword evidence="5" id="KW-0143">Chaperone</keyword>
<dbReference type="PIRSF" id="PIRSF039090">
    <property type="entry name" value="Flis"/>
    <property type="match status" value="1"/>
</dbReference>
<dbReference type="PANTHER" id="PTHR34773:SF1">
    <property type="entry name" value="FLAGELLAR SECRETION CHAPERONE FLIS"/>
    <property type="match status" value="1"/>
</dbReference>
<dbReference type="GO" id="GO:0005829">
    <property type="term" value="C:cytosol"/>
    <property type="evidence" value="ECO:0007669"/>
    <property type="project" value="UniProtKB-SubCell"/>
</dbReference>
<keyword evidence="6" id="KW-0969">Cilium</keyword>
<gene>
    <name evidence="6" type="primary">fliS</name>
    <name evidence="6" type="ORF">ENQ35_01530</name>
</gene>
<sequence length="111" mass="12608">MLYDGAISFLSRAIEAFEAQNHEDTSRFIIRTQNIISELKGALKMEYEVAQSLYQLYDYFNRRLTEANEKQDRLPVYEVQGYLKELRGAWAEAMVKVGETAAPPDAVGVGV</sequence>
<keyword evidence="6" id="KW-0966">Cell projection</keyword>
<dbReference type="Pfam" id="PF02561">
    <property type="entry name" value="FliS"/>
    <property type="match status" value="1"/>
</dbReference>
<comment type="caution">
    <text evidence="6">The sequence shown here is derived from an EMBL/GenBank/DDBJ whole genome shotgun (WGS) entry which is preliminary data.</text>
</comment>
<organism evidence="6">
    <name type="scientific">Ammonifex degensii</name>
    <dbReference type="NCBI Taxonomy" id="42838"/>
    <lineage>
        <taxon>Bacteria</taxon>
        <taxon>Bacillati</taxon>
        <taxon>Bacillota</taxon>
        <taxon>Clostridia</taxon>
        <taxon>Thermoanaerobacterales</taxon>
        <taxon>Thermoanaerobacteraceae</taxon>
        <taxon>Ammonifex</taxon>
    </lineage>
</organism>
<accession>A0A7C1JLG2</accession>
<evidence type="ECO:0000256" key="1">
    <source>
        <dbReference type="ARBA" id="ARBA00004514"/>
    </source>
</evidence>
<evidence type="ECO:0000256" key="4">
    <source>
        <dbReference type="ARBA" id="ARBA00022795"/>
    </source>
</evidence>
<name>A0A7C1JLG2_9THEO</name>
<dbReference type="NCBIfam" id="TIGR00208">
    <property type="entry name" value="fliS"/>
    <property type="match status" value="1"/>
</dbReference>
<evidence type="ECO:0000256" key="2">
    <source>
        <dbReference type="ARBA" id="ARBA00008787"/>
    </source>
</evidence>
<reference evidence="6" key="1">
    <citation type="journal article" date="2020" name="mSystems">
        <title>Genome- and Community-Level Interaction Insights into Carbon Utilization and Element Cycling Functions of Hydrothermarchaeota in Hydrothermal Sediment.</title>
        <authorList>
            <person name="Zhou Z."/>
            <person name="Liu Y."/>
            <person name="Xu W."/>
            <person name="Pan J."/>
            <person name="Luo Z.H."/>
            <person name="Li M."/>
        </authorList>
    </citation>
    <scope>NUCLEOTIDE SEQUENCE [LARGE SCALE GENOMIC DNA]</scope>
    <source>
        <strain evidence="6">SpSt-301</strain>
    </source>
</reference>
<evidence type="ECO:0000256" key="5">
    <source>
        <dbReference type="ARBA" id="ARBA00023186"/>
    </source>
</evidence>
<dbReference type="Gene3D" id="6.10.140.1940">
    <property type="match status" value="1"/>
</dbReference>
<dbReference type="InterPro" id="IPR003713">
    <property type="entry name" value="FliS"/>
</dbReference>
<dbReference type="SUPFAM" id="SSF101116">
    <property type="entry name" value="Flagellar export chaperone FliS"/>
    <property type="match status" value="1"/>
</dbReference>
<protein>
    <submittedName>
        <fullName evidence="6">Flagellar export chaperone FliS</fullName>
    </submittedName>
</protein>
<keyword evidence="6" id="KW-0282">Flagellum</keyword>
<dbReference type="EMBL" id="DSMV01000099">
    <property type="protein sequence ID" value="HDW51418.1"/>
    <property type="molecule type" value="Genomic_DNA"/>
</dbReference>
<keyword evidence="3" id="KW-0963">Cytoplasm</keyword>
<evidence type="ECO:0000256" key="3">
    <source>
        <dbReference type="ARBA" id="ARBA00022490"/>
    </source>
</evidence>
<dbReference type="PANTHER" id="PTHR34773">
    <property type="entry name" value="FLAGELLAR SECRETION CHAPERONE FLIS"/>
    <property type="match status" value="1"/>
</dbReference>
<keyword evidence="4" id="KW-1005">Bacterial flagellum biogenesis</keyword>
<dbReference type="GO" id="GO:0044780">
    <property type="term" value="P:bacterial-type flagellum assembly"/>
    <property type="evidence" value="ECO:0007669"/>
    <property type="project" value="InterPro"/>
</dbReference>
<proteinExistence type="inferred from homology"/>
<dbReference type="AlphaFoldDB" id="A0A7C1JLG2"/>
<comment type="similarity">
    <text evidence="2">Belongs to the FliS family.</text>
</comment>
<dbReference type="GO" id="GO:0071973">
    <property type="term" value="P:bacterial-type flagellum-dependent cell motility"/>
    <property type="evidence" value="ECO:0007669"/>
    <property type="project" value="TreeGrafter"/>
</dbReference>
<evidence type="ECO:0000313" key="6">
    <source>
        <dbReference type="EMBL" id="HDW51418.1"/>
    </source>
</evidence>
<dbReference type="CDD" id="cd16098">
    <property type="entry name" value="FliS"/>
    <property type="match status" value="1"/>
</dbReference>